<organism evidence="1">
    <name type="scientific">Arundo donax</name>
    <name type="common">Giant reed</name>
    <name type="synonym">Donax arundinaceus</name>
    <dbReference type="NCBI Taxonomy" id="35708"/>
    <lineage>
        <taxon>Eukaryota</taxon>
        <taxon>Viridiplantae</taxon>
        <taxon>Streptophyta</taxon>
        <taxon>Embryophyta</taxon>
        <taxon>Tracheophyta</taxon>
        <taxon>Spermatophyta</taxon>
        <taxon>Magnoliopsida</taxon>
        <taxon>Liliopsida</taxon>
        <taxon>Poales</taxon>
        <taxon>Poaceae</taxon>
        <taxon>PACMAD clade</taxon>
        <taxon>Arundinoideae</taxon>
        <taxon>Arundineae</taxon>
        <taxon>Arundo</taxon>
    </lineage>
</organism>
<accession>A0A0A9AEB0</accession>
<dbReference type="EMBL" id="GBRH01249667">
    <property type="protein sequence ID" value="JAD48228.1"/>
    <property type="molecule type" value="Transcribed_RNA"/>
</dbReference>
<evidence type="ECO:0000313" key="1">
    <source>
        <dbReference type="EMBL" id="JAD48228.1"/>
    </source>
</evidence>
<dbReference type="AlphaFoldDB" id="A0A0A9AEB0"/>
<protein>
    <submittedName>
        <fullName evidence="1">Uncharacterized protein</fullName>
    </submittedName>
</protein>
<reference evidence="1" key="2">
    <citation type="journal article" date="2015" name="Data Brief">
        <title>Shoot transcriptome of the giant reed, Arundo donax.</title>
        <authorList>
            <person name="Barrero R.A."/>
            <person name="Guerrero F.D."/>
            <person name="Moolhuijzen P."/>
            <person name="Goolsby J.A."/>
            <person name="Tidwell J."/>
            <person name="Bellgard S.E."/>
            <person name="Bellgard M.I."/>
        </authorList>
    </citation>
    <scope>NUCLEOTIDE SEQUENCE</scope>
    <source>
        <tissue evidence="1">Shoot tissue taken approximately 20 cm above the soil surface</tissue>
    </source>
</reference>
<name>A0A0A9AEB0_ARUDO</name>
<proteinExistence type="predicted"/>
<sequence length="37" mass="4417">MYRLLQVTAPIDSCTDYLLQEMHMLFQVIFLKAKELN</sequence>
<reference evidence="1" key="1">
    <citation type="submission" date="2014-09" db="EMBL/GenBank/DDBJ databases">
        <authorList>
            <person name="Magalhaes I.L.F."/>
            <person name="Oliveira U."/>
            <person name="Santos F.R."/>
            <person name="Vidigal T.H.D.A."/>
            <person name="Brescovit A.D."/>
            <person name="Santos A.J."/>
        </authorList>
    </citation>
    <scope>NUCLEOTIDE SEQUENCE</scope>
    <source>
        <tissue evidence="1">Shoot tissue taken approximately 20 cm above the soil surface</tissue>
    </source>
</reference>